<evidence type="ECO:0000256" key="1">
    <source>
        <dbReference type="ARBA" id="ARBA00004651"/>
    </source>
</evidence>
<evidence type="ECO:0000256" key="3">
    <source>
        <dbReference type="ARBA" id="ARBA00022679"/>
    </source>
</evidence>
<feature type="transmembrane region" description="Helical" evidence="9">
    <location>
        <begin position="357"/>
        <end position="375"/>
    </location>
</feature>
<evidence type="ECO:0000256" key="8">
    <source>
        <dbReference type="SAM" id="Coils"/>
    </source>
</evidence>
<dbReference type="SUPFAM" id="SSF52266">
    <property type="entry name" value="SGNH hydrolase"/>
    <property type="match status" value="1"/>
</dbReference>
<feature type="transmembrane region" description="Helical" evidence="9">
    <location>
        <begin position="260"/>
        <end position="280"/>
    </location>
</feature>
<feature type="transmembrane region" description="Helical" evidence="9">
    <location>
        <begin position="29"/>
        <end position="50"/>
    </location>
</feature>
<keyword evidence="4 9" id="KW-0812">Transmembrane</keyword>
<organism evidence="11 12">
    <name type="scientific">Aerococcus viridans</name>
    <dbReference type="NCBI Taxonomy" id="1377"/>
    <lineage>
        <taxon>Bacteria</taxon>
        <taxon>Bacillati</taxon>
        <taxon>Bacillota</taxon>
        <taxon>Bacilli</taxon>
        <taxon>Lactobacillales</taxon>
        <taxon>Aerococcaceae</taxon>
        <taxon>Aerococcus</taxon>
    </lineage>
</organism>
<feature type="transmembrane region" description="Helical" evidence="9">
    <location>
        <begin position="220"/>
        <end position="240"/>
    </location>
</feature>
<feature type="transmembrane region" description="Helical" evidence="9">
    <location>
        <begin position="329"/>
        <end position="345"/>
    </location>
</feature>
<feature type="transmembrane region" description="Helical" evidence="9">
    <location>
        <begin position="193"/>
        <end position="214"/>
    </location>
</feature>
<feature type="transmembrane region" description="Helical" evidence="9">
    <location>
        <begin position="410"/>
        <end position="432"/>
    </location>
</feature>
<feature type="domain" description="Acyltransferase 3" evidence="10">
    <location>
        <begin position="32"/>
        <end position="374"/>
    </location>
</feature>
<dbReference type="EMBL" id="NBTM02000001">
    <property type="protein sequence ID" value="PNL91198.1"/>
    <property type="molecule type" value="Genomic_DNA"/>
</dbReference>
<feature type="transmembrane region" description="Helical" evidence="9">
    <location>
        <begin position="100"/>
        <end position="117"/>
    </location>
</feature>
<evidence type="ECO:0000256" key="7">
    <source>
        <dbReference type="ARBA" id="ARBA00023315"/>
    </source>
</evidence>
<dbReference type="Proteomes" id="UP000192813">
    <property type="component" value="Unassembled WGS sequence"/>
</dbReference>
<dbReference type="GO" id="GO:0009103">
    <property type="term" value="P:lipopolysaccharide biosynthetic process"/>
    <property type="evidence" value="ECO:0007669"/>
    <property type="project" value="TreeGrafter"/>
</dbReference>
<protein>
    <submittedName>
        <fullName evidence="11">Acyltransferase</fullName>
    </submittedName>
</protein>
<comment type="subcellular location">
    <subcellularLocation>
        <location evidence="1">Cell membrane</location>
        <topology evidence="1">Multi-pass membrane protein</topology>
    </subcellularLocation>
</comment>
<dbReference type="InterPro" id="IPR036514">
    <property type="entry name" value="SGNH_hydro_sf"/>
</dbReference>
<dbReference type="PANTHER" id="PTHR23028:SF53">
    <property type="entry name" value="ACYL_TRANSF_3 DOMAIN-CONTAINING PROTEIN"/>
    <property type="match status" value="1"/>
</dbReference>
<dbReference type="AlphaFoldDB" id="A0A2J9PLI1"/>
<keyword evidence="6 9" id="KW-0472">Membrane</keyword>
<dbReference type="Pfam" id="PF01757">
    <property type="entry name" value="Acyl_transf_3"/>
    <property type="match status" value="1"/>
</dbReference>
<dbReference type="GO" id="GO:0016747">
    <property type="term" value="F:acyltransferase activity, transferring groups other than amino-acyl groups"/>
    <property type="evidence" value="ECO:0007669"/>
    <property type="project" value="InterPro"/>
</dbReference>
<evidence type="ECO:0000256" key="6">
    <source>
        <dbReference type="ARBA" id="ARBA00023136"/>
    </source>
</evidence>
<keyword evidence="5 9" id="KW-1133">Transmembrane helix</keyword>
<evidence type="ECO:0000256" key="9">
    <source>
        <dbReference type="SAM" id="Phobius"/>
    </source>
</evidence>
<sequence>MYYNCVNCLKHWQWRAWQYREARVMKKNYFTQFDTIRFLAMLGIILYHYLTHRVSGGFLGVDIFLVLSGYLVTSQMESKYQAGIDEGSYFKKTWGRMRKVWWPMVIITMVGLTYLLLFRQQLLVNIGINLTTSLLFVNNWHQILSGSSYFANMLHPSLTTHYWYIAVYMQFMVIWPLFFNASRRYTKTKWQSGLVMLGAALLSGILMAIIFTPGEDPSRVYYGTDTRFFSIALGGAAAQLLDMDQLATWLKNRIGRFHHFIVDVVLLGLLAILTYGMLHMLDAATFTYYGGMFGFNLLAAVMIALLTYKGSWVGFLLKFKPLRWLGQRTFHMYLWYYPINVLFHMVPTSQNWFTNSIWPQVILIITLSCLSYALLEEKRWPVPIFNEVRNNQPVRLFTKVRNLFKEPAPWLTRILFLMFTFIFLGGASAVAISKPADNVTVEEQQAAEQAKKIEELNKQRAEQEKQADASLSTYKKNLSEASLGFYQGIPDEQARFAYQLSVTFIGDSLMVGESEGLYTLYPNAIVDAAVGRQLYTLIGYPASLAAQGMLEDVVLVDLGANGGFTSAQLSDFLDEIGREKTIFLVNTHVDRPWANDVNKTLAQAASDDSDSVYLLDWYDYYANHAEAPTWLSQDGVHFNPEGGQVWLQFVTNGMYQVLKK</sequence>
<keyword evidence="8" id="KW-0175">Coiled coil</keyword>
<comment type="caution">
    <text evidence="11">The sequence shown here is derived from an EMBL/GenBank/DDBJ whole genome shotgun (WGS) entry which is preliminary data.</text>
</comment>
<name>A0A2J9PLI1_9LACT</name>
<evidence type="ECO:0000256" key="5">
    <source>
        <dbReference type="ARBA" id="ARBA00022989"/>
    </source>
</evidence>
<keyword evidence="3 11" id="KW-0808">Transferase</keyword>
<feature type="transmembrane region" description="Helical" evidence="9">
    <location>
        <begin position="162"/>
        <end position="181"/>
    </location>
</feature>
<accession>A0A2J9PLI1</accession>
<dbReference type="GO" id="GO:0005886">
    <property type="term" value="C:plasma membrane"/>
    <property type="evidence" value="ECO:0007669"/>
    <property type="project" value="UniProtKB-SubCell"/>
</dbReference>
<proteinExistence type="predicted"/>
<reference evidence="12" key="1">
    <citation type="submission" date="2017-12" db="EMBL/GenBank/DDBJ databases">
        <title>FDA dAtabase for Regulatory Grade micrObial Sequences (FDA-ARGOS): Supporting development and validation of Infectious Disease Dx tests.</title>
        <authorList>
            <person name="Hoffmann M."/>
            <person name="Allard M."/>
            <person name="Evans P."/>
            <person name="Brown E."/>
            <person name="Tallon L."/>
            <person name="Sadzewicz L."/>
            <person name="Sengamalay N."/>
            <person name="Ott S."/>
            <person name="Godinez A."/>
            <person name="Nagaraj S."/>
            <person name="Vavikolanu K."/>
            <person name="Aluvathingal J."/>
            <person name="Nadendla S."/>
            <person name="Sichtig H."/>
        </authorList>
    </citation>
    <scope>NUCLEOTIDE SEQUENCE [LARGE SCALE GENOMIC DNA]</scope>
    <source>
        <strain evidence="12">FDAARGOS_249</strain>
    </source>
</reference>
<evidence type="ECO:0000256" key="2">
    <source>
        <dbReference type="ARBA" id="ARBA00022475"/>
    </source>
</evidence>
<evidence type="ECO:0000313" key="12">
    <source>
        <dbReference type="Proteomes" id="UP000192813"/>
    </source>
</evidence>
<evidence type="ECO:0000256" key="4">
    <source>
        <dbReference type="ARBA" id="ARBA00022692"/>
    </source>
</evidence>
<evidence type="ECO:0000259" key="10">
    <source>
        <dbReference type="Pfam" id="PF01757"/>
    </source>
</evidence>
<feature type="transmembrane region" description="Helical" evidence="9">
    <location>
        <begin position="286"/>
        <end position="308"/>
    </location>
</feature>
<dbReference type="PANTHER" id="PTHR23028">
    <property type="entry name" value="ACETYLTRANSFERASE"/>
    <property type="match status" value="1"/>
</dbReference>
<gene>
    <name evidence="11" type="ORF">A6J77_002730</name>
</gene>
<keyword evidence="2" id="KW-1003">Cell membrane</keyword>
<keyword evidence="7 11" id="KW-0012">Acyltransferase</keyword>
<feature type="coiled-coil region" evidence="8">
    <location>
        <begin position="439"/>
        <end position="473"/>
    </location>
</feature>
<evidence type="ECO:0000313" key="11">
    <source>
        <dbReference type="EMBL" id="PNL91198.1"/>
    </source>
</evidence>
<dbReference type="InterPro" id="IPR002656">
    <property type="entry name" value="Acyl_transf_3_dom"/>
</dbReference>
<dbReference type="Gene3D" id="3.40.50.1110">
    <property type="entry name" value="SGNH hydrolase"/>
    <property type="match status" value="1"/>
</dbReference>
<dbReference type="InterPro" id="IPR050879">
    <property type="entry name" value="Acyltransferase_3"/>
</dbReference>